<dbReference type="InterPro" id="IPR053958">
    <property type="entry name" value="HMGCR/SNAP/NPC1-like_SSD"/>
</dbReference>
<comment type="subcellular location">
    <subcellularLocation>
        <location evidence="1">Membrane</location>
        <topology evidence="1">Multi-pass membrane protein</topology>
    </subcellularLocation>
</comment>
<evidence type="ECO:0000256" key="6">
    <source>
        <dbReference type="SAM" id="Phobius"/>
    </source>
</evidence>
<dbReference type="Pfam" id="PF12349">
    <property type="entry name" value="Sterol-sensing"/>
    <property type="match status" value="1"/>
</dbReference>
<keyword evidence="4 6" id="KW-1133">Transmembrane helix</keyword>
<dbReference type="GO" id="GO:0016020">
    <property type="term" value="C:membrane"/>
    <property type="evidence" value="ECO:0007669"/>
    <property type="project" value="UniProtKB-SubCell"/>
</dbReference>
<feature type="transmembrane region" description="Helical" evidence="6">
    <location>
        <begin position="605"/>
        <end position="623"/>
    </location>
</feature>
<name>A0A7S1AWX1_NOCSC</name>
<feature type="transmembrane region" description="Helical" evidence="6">
    <location>
        <begin position="195"/>
        <end position="215"/>
    </location>
</feature>
<sequence>MLGDITWSGGNLSQARAAMVTYFIKSNVVVENGENVDEAADAWEQRFLDLFACDHEEKSDTCGNSDWGDVVVYPFATRSISDRVGNQITGDLPKLSVAIVIMVIYVICNLGQMCHRVRSRVLLAFGSIVSITLGTAAAFGLCMWCQVKYTSLVQSMLFIILGIGVDDSFVIVNALDWTDPSLPVDQRMSKALSRAGMSIFVTSFTDSIAFALSVASILPALSWFCIYAAVTIIFVFLYQILFFGALVTLDTRRQAANKLDCCPCLSSVCCTAVAHDGEEAHGAEARTMEGRKDPHGLCPTSPHRSGLLGMLLETKVGPCVTMTPVALGLIVVCFAFFGISCWQLAGLEVHDSFSAFIGDDVYVSGTLNKVNEYFGDVGEDVTVFTTGGDYFGSQTALLDIKSRLRELDSMTELTGDDFSSWAESFRDACQAGIVSGVTSFDETTATVTDQYEYYAGLKTWLDDDGREFLGDVKWWTDDPQTGIMAARLSATAVSMLYHDGDEWTTDTNKANEAYDEITSEVKSWSDMPSGRAWAVSGRNFLDWYEFGVIKRELFQSLGLCLLAIFIITLTMIAHPVTSLCVFLSITFTIVDIVGIMRMAGYKIDSVLTVWLVIAVGLAVDYSAHIGHSFMKHDGTRQERLCKVLGEIGTAVMHGGITTFLSVLPLAFSQSYVFFLLFLTCFLTVLLGLFHGVFFLPAMLFFVGPAPYETATNESKLKLSHRVTGY</sequence>
<feature type="transmembrane region" description="Helical" evidence="6">
    <location>
        <begin position="673"/>
        <end position="702"/>
    </location>
</feature>
<dbReference type="Pfam" id="PF03176">
    <property type="entry name" value="MMPL"/>
    <property type="match status" value="1"/>
</dbReference>
<feature type="transmembrane region" description="Helical" evidence="6">
    <location>
        <begin position="122"/>
        <end position="144"/>
    </location>
</feature>
<accession>A0A7S1AWX1</accession>
<keyword evidence="3 6" id="KW-0812">Transmembrane</keyword>
<evidence type="ECO:0000259" key="7">
    <source>
        <dbReference type="PROSITE" id="PS50156"/>
    </source>
</evidence>
<feature type="transmembrane region" description="Helical" evidence="6">
    <location>
        <begin position="221"/>
        <end position="249"/>
    </location>
</feature>
<evidence type="ECO:0000256" key="4">
    <source>
        <dbReference type="ARBA" id="ARBA00022989"/>
    </source>
</evidence>
<proteinExistence type="inferred from homology"/>
<evidence type="ECO:0000256" key="3">
    <source>
        <dbReference type="ARBA" id="ARBA00022692"/>
    </source>
</evidence>
<feature type="transmembrane region" description="Helical" evidence="6">
    <location>
        <begin position="325"/>
        <end position="345"/>
    </location>
</feature>
<evidence type="ECO:0000256" key="5">
    <source>
        <dbReference type="ARBA" id="ARBA00023136"/>
    </source>
</evidence>
<dbReference type="InterPro" id="IPR051697">
    <property type="entry name" value="Patched_domain-protein"/>
</dbReference>
<dbReference type="PROSITE" id="PS50156">
    <property type="entry name" value="SSD"/>
    <property type="match status" value="1"/>
</dbReference>
<comment type="similarity">
    <text evidence="2">Belongs to the patched family.</text>
</comment>
<organism evidence="8">
    <name type="scientific">Noctiluca scintillans</name>
    <name type="common">Sea sparkle</name>
    <name type="synonym">Red tide dinoflagellate</name>
    <dbReference type="NCBI Taxonomy" id="2966"/>
    <lineage>
        <taxon>Eukaryota</taxon>
        <taxon>Sar</taxon>
        <taxon>Alveolata</taxon>
        <taxon>Dinophyceae</taxon>
        <taxon>Noctilucales</taxon>
        <taxon>Noctilucaceae</taxon>
        <taxon>Noctiluca</taxon>
    </lineage>
</organism>
<keyword evidence="5 6" id="KW-0472">Membrane</keyword>
<evidence type="ECO:0000256" key="1">
    <source>
        <dbReference type="ARBA" id="ARBA00004141"/>
    </source>
</evidence>
<dbReference type="PANTHER" id="PTHR10796">
    <property type="entry name" value="PATCHED-RELATED"/>
    <property type="match status" value="1"/>
</dbReference>
<evidence type="ECO:0000313" key="8">
    <source>
        <dbReference type="EMBL" id="CAD8867695.1"/>
    </source>
</evidence>
<feature type="transmembrane region" description="Helical" evidence="6">
    <location>
        <begin position="156"/>
        <end position="175"/>
    </location>
</feature>
<dbReference type="Gene3D" id="1.20.1640.10">
    <property type="entry name" value="Multidrug efflux transporter AcrB transmembrane domain"/>
    <property type="match status" value="2"/>
</dbReference>
<feature type="transmembrane region" description="Helical" evidence="6">
    <location>
        <begin position="643"/>
        <end position="667"/>
    </location>
</feature>
<protein>
    <recommendedName>
        <fullName evidence="7">SSD domain-containing protein</fullName>
    </recommendedName>
</protein>
<dbReference type="InterPro" id="IPR000731">
    <property type="entry name" value="SSD"/>
</dbReference>
<evidence type="ECO:0000256" key="2">
    <source>
        <dbReference type="ARBA" id="ARBA00005585"/>
    </source>
</evidence>
<gene>
    <name evidence="8" type="ORF">NSCI0253_LOCUS42050</name>
</gene>
<dbReference type="PANTHER" id="PTHR10796:SF92">
    <property type="entry name" value="PATCHED-RELATED, ISOFORM A"/>
    <property type="match status" value="1"/>
</dbReference>
<feature type="transmembrane region" description="Helical" evidence="6">
    <location>
        <begin position="92"/>
        <end position="110"/>
    </location>
</feature>
<dbReference type="AlphaFoldDB" id="A0A7S1AWX1"/>
<dbReference type="EMBL" id="HBFQ01059408">
    <property type="protein sequence ID" value="CAD8867695.1"/>
    <property type="molecule type" value="Transcribed_RNA"/>
</dbReference>
<dbReference type="SUPFAM" id="SSF82866">
    <property type="entry name" value="Multidrug efflux transporter AcrB transmembrane domain"/>
    <property type="match status" value="2"/>
</dbReference>
<reference evidence="8" key="1">
    <citation type="submission" date="2021-01" db="EMBL/GenBank/DDBJ databases">
        <authorList>
            <person name="Corre E."/>
            <person name="Pelletier E."/>
            <person name="Niang G."/>
            <person name="Scheremetjew M."/>
            <person name="Finn R."/>
            <person name="Kale V."/>
            <person name="Holt S."/>
            <person name="Cochrane G."/>
            <person name="Meng A."/>
            <person name="Brown T."/>
            <person name="Cohen L."/>
        </authorList>
    </citation>
    <scope>NUCLEOTIDE SEQUENCE</scope>
</reference>
<feature type="domain" description="SSD" evidence="7">
    <location>
        <begin position="91"/>
        <end position="249"/>
    </location>
</feature>
<dbReference type="InterPro" id="IPR004869">
    <property type="entry name" value="MMPL_dom"/>
</dbReference>